<dbReference type="Proteomes" id="UP001341840">
    <property type="component" value="Unassembled WGS sequence"/>
</dbReference>
<protein>
    <recommendedName>
        <fullName evidence="4">MAK10-like protein</fullName>
    </recommendedName>
</protein>
<feature type="compositionally biased region" description="Basic residues" evidence="1">
    <location>
        <begin position="242"/>
        <end position="252"/>
    </location>
</feature>
<evidence type="ECO:0000313" key="2">
    <source>
        <dbReference type="EMBL" id="MED6186275.1"/>
    </source>
</evidence>
<evidence type="ECO:0000313" key="3">
    <source>
        <dbReference type="Proteomes" id="UP001341840"/>
    </source>
</evidence>
<keyword evidence="3" id="KW-1185">Reference proteome</keyword>
<accession>A0ABU6WPR4</accession>
<organism evidence="2 3">
    <name type="scientific">Stylosanthes scabra</name>
    <dbReference type="NCBI Taxonomy" id="79078"/>
    <lineage>
        <taxon>Eukaryota</taxon>
        <taxon>Viridiplantae</taxon>
        <taxon>Streptophyta</taxon>
        <taxon>Embryophyta</taxon>
        <taxon>Tracheophyta</taxon>
        <taxon>Spermatophyta</taxon>
        <taxon>Magnoliopsida</taxon>
        <taxon>eudicotyledons</taxon>
        <taxon>Gunneridae</taxon>
        <taxon>Pentapetalae</taxon>
        <taxon>rosids</taxon>
        <taxon>fabids</taxon>
        <taxon>Fabales</taxon>
        <taxon>Fabaceae</taxon>
        <taxon>Papilionoideae</taxon>
        <taxon>50 kb inversion clade</taxon>
        <taxon>dalbergioids sensu lato</taxon>
        <taxon>Dalbergieae</taxon>
        <taxon>Pterocarpus clade</taxon>
        <taxon>Stylosanthes</taxon>
    </lineage>
</organism>
<comment type="caution">
    <text evidence="2">The sequence shown here is derived from an EMBL/GenBank/DDBJ whole genome shotgun (WGS) entry which is preliminary data.</text>
</comment>
<gene>
    <name evidence="2" type="ORF">PIB30_065227</name>
</gene>
<evidence type="ECO:0000256" key="1">
    <source>
        <dbReference type="SAM" id="MobiDB-lite"/>
    </source>
</evidence>
<dbReference type="EMBL" id="JASCZI010181890">
    <property type="protein sequence ID" value="MED6186275.1"/>
    <property type="molecule type" value="Genomic_DNA"/>
</dbReference>
<sequence length="260" mass="29715">MIDALSGGALMNKTLEEAWELIETVADANQHFNRRATSKGIHEFAPADSTVLAKSLVDIVAMLKEIKEGKQVTLTLLKQQPDDSQQKPIKHYGICSCNSHHTDKCPQLQEDNIVASTHNFYDATTNPPYNRKYYTQGGHDSHPTRWIPPQQRNKLNLGSLIPTISPRIAKMPDISLYIIISRGINAVQVEEEEDEFEDENDENDWLYEFLKGLANYDESDEEEDEDESTEEDSEDEFVRKESRQKKKQGKKIGIKERFSS</sequence>
<evidence type="ECO:0008006" key="4">
    <source>
        <dbReference type="Google" id="ProtNLM"/>
    </source>
</evidence>
<proteinExistence type="predicted"/>
<reference evidence="2 3" key="1">
    <citation type="journal article" date="2023" name="Plants (Basel)">
        <title>Bridging the Gap: Combining Genomics and Transcriptomics Approaches to Understand Stylosanthes scabra, an Orphan Legume from the Brazilian Caatinga.</title>
        <authorList>
            <person name="Ferreira-Neto J.R.C."/>
            <person name="da Silva M.D."/>
            <person name="Binneck E."/>
            <person name="de Melo N.F."/>
            <person name="da Silva R.H."/>
            <person name="de Melo A.L.T.M."/>
            <person name="Pandolfi V."/>
            <person name="Bustamante F.O."/>
            <person name="Brasileiro-Vidal A.C."/>
            <person name="Benko-Iseppon A.M."/>
        </authorList>
    </citation>
    <scope>NUCLEOTIDE SEQUENCE [LARGE SCALE GENOMIC DNA]</scope>
    <source>
        <tissue evidence="2">Leaves</tissue>
    </source>
</reference>
<feature type="region of interest" description="Disordered" evidence="1">
    <location>
        <begin position="216"/>
        <end position="260"/>
    </location>
</feature>
<name>A0ABU6WPR4_9FABA</name>
<feature type="compositionally biased region" description="Acidic residues" evidence="1">
    <location>
        <begin position="217"/>
        <end position="235"/>
    </location>
</feature>